<dbReference type="InterPro" id="IPR012839">
    <property type="entry name" value="Organic_radical_activase"/>
</dbReference>
<evidence type="ECO:0000313" key="12">
    <source>
        <dbReference type="EMBL" id="SEJ26550.1"/>
    </source>
</evidence>
<name>A0A1H6XNX6_9FIRM</name>
<organism evidence="12 13">
    <name type="scientific">Sharpea azabuensis</name>
    <dbReference type="NCBI Taxonomy" id="322505"/>
    <lineage>
        <taxon>Bacteria</taxon>
        <taxon>Bacillati</taxon>
        <taxon>Bacillota</taxon>
        <taxon>Erysipelotrichia</taxon>
        <taxon>Erysipelotrichales</taxon>
        <taxon>Coprobacillaceae</taxon>
        <taxon>Sharpea</taxon>
    </lineage>
</organism>
<evidence type="ECO:0000256" key="10">
    <source>
        <dbReference type="RuleBase" id="RU362053"/>
    </source>
</evidence>
<dbReference type="STRING" id="322505.SAMN04487836_13130"/>
<dbReference type="EC" id="1.97.1.4" evidence="10"/>
<evidence type="ECO:0000259" key="11">
    <source>
        <dbReference type="PROSITE" id="PS51918"/>
    </source>
</evidence>
<dbReference type="GO" id="GO:0005737">
    <property type="term" value="C:cytoplasm"/>
    <property type="evidence" value="ECO:0007669"/>
    <property type="project" value="UniProtKB-SubCell"/>
</dbReference>
<keyword evidence="9 10" id="KW-0411">Iron-sulfur</keyword>
<comment type="similarity">
    <text evidence="2 10">Belongs to the organic radical-activating enzymes family.</text>
</comment>
<keyword evidence="10" id="KW-0963">Cytoplasm</keyword>
<dbReference type="GO" id="GO:0051539">
    <property type="term" value="F:4 iron, 4 sulfur cluster binding"/>
    <property type="evidence" value="ECO:0007669"/>
    <property type="project" value="UniProtKB-UniRule"/>
</dbReference>
<keyword evidence="5 10" id="KW-0949">S-adenosyl-L-methionine</keyword>
<dbReference type="EMBL" id="FNYK01000087">
    <property type="protein sequence ID" value="SEJ26550.1"/>
    <property type="molecule type" value="Genomic_DNA"/>
</dbReference>
<keyword evidence="4 10" id="KW-0004">4Fe-4S</keyword>
<evidence type="ECO:0000256" key="8">
    <source>
        <dbReference type="ARBA" id="ARBA00023004"/>
    </source>
</evidence>
<dbReference type="PANTHER" id="PTHR30352:SF5">
    <property type="entry name" value="PYRUVATE FORMATE-LYASE 1-ACTIVATING ENZYME"/>
    <property type="match status" value="1"/>
</dbReference>
<evidence type="ECO:0000256" key="5">
    <source>
        <dbReference type="ARBA" id="ARBA00022691"/>
    </source>
</evidence>
<evidence type="ECO:0000256" key="4">
    <source>
        <dbReference type="ARBA" id="ARBA00022485"/>
    </source>
</evidence>
<accession>A0A1H6XNX6</accession>
<protein>
    <recommendedName>
        <fullName evidence="3 10">Pyruvate formate-lyase-activating enzyme</fullName>
        <ecNumber evidence="10">1.97.1.4</ecNumber>
    </recommendedName>
</protein>
<comment type="function">
    <text evidence="1 10">Activation of pyruvate formate-lyase under anaerobic conditions by generation of an organic free radical, using S-adenosylmethionine and reduced flavodoxin as cosubstrates to produce 5'-deoxy-adenosine.</text>
</comment>
<dbReference type="PANTHER" id="PTHR30352">
    <property type="entry name" value="PYRUVATE FORMATE-LYASE-ACTIVATING ENZYME"/>
    <property type="match status" value="1"/>
</dbReference>
<dbReference type="GO" id="GO:0046872">
    <property type="term" value="F:metal ion binding"/>
    <property type="evidence" value="ECO:0007669"/>
    <property type="project" value="UniProtKB-UniRule"/>
</dbReference>
<dbReference type="Gene3D" id="3.20.20.70">
    <property type="entry name" value="Aldolase class I"/>
    <property type="match status" value="1"/>
</dbReference>
<dbReference type="InterPro" id="IPR001989">
    <property type="entry name" value="Radical_activat_CS"/>
</dbReference>
<dbReference type="GO" id="GO:0016829">
    <property type="term" value="F:lyase activity"/>
    <property type="evidence" value="ECO:0007669"/>
    <property type="project" value="UniProtKB-KW"/>
</dbReference>
<dbReference type="SFLD" id="SFLDG01066">
    <property type="entry name" value="organic_radical-activating_enz"/>
    <property type="match status" value="1"/>
</dbReference>
<dbReference type="PROSITE" id="PS01087">
    <property type="entry name" value="RADICAL_ACTIVATING"/>
    <property type="match status" value="1"/>
</dbReference>
<keyword evidence="12" id="KW-0456">Lyase</keyword>
<dbReference type="SUPFAM" id="SSF102114">
    <property type="entry name" value="Radical SAM enzymes"/>
    <property type="match status" value="1"/>
</dbReference>
<comment type="catalytic activity">
    <reaction evidence="10">
        <text>glycyl-[formate C-acetyltransferase] + reduced [flavodoxin] + S-adenosyl-L-methionine = glycin-2-yl radical-[formate C-acetyltransferase] + semiquinone [flavodoxin] + 5'-deoxyadenosine + L-methionine + H(+)</text>
        <dbReference type="Rhea" id="RHEA:19225"/>
        <dbReference type="Rhea" id="RHEA-COMP:10622"/>
        <dbReference type="Rhea" id="RHEA-COMP:12190"/>
        <dbReference type="Rhea" id="RHEA-COMP:12191"/>
        <dbReference type="Rhea" id="RHEA-COMP:14480"/>
        <dbReference type="ChEBI" id="CHEBI:15378"/>
        <dbReference type="ChEBI" id="CHEBI:17319"/>
        <dbReference type="ChEBI" id="CHEBI:29947"/>
        <dbReference type="ChEBI" id="CHEBI:32722"/>
        <dbReference type="ChEBI" id="CHEBI:57618"/>
        <dbReference type="ChEBI" id="CHEBI:57844"/>
        <dbReference type="ChEBI" id="CHEBI:59789"/>
        <dbReference type="ChEBI" id="CHEBI:140311"/>
        <dbReference type="EC" id="1.97.1.4"/>
    </reaction>
</comment>
<keyword evidence="12" id="KW-0670">Pyruvate</keyword>
<keyword evidence="13" id="KW-1185">Reference proteome</keyword>
<evidence type="ECO:0000313" key="13">
    <source>
        <dbReference type="Proteomes" id="UP000183028"/>
    </source>
</evidence>
<evidence type="ECO:0000256" key="9">
    <source>
        <dbReference type="ARBA" id="ARBA00023014"/>
    </source>
</evidence>
<dbReference type="CDD" id="cd01335">
    <property type="entry name" value="Radical_SAM"/>
    <property type="match status" value="1"/>
</dbReference>
<dbReference type="Proteomes" id="UP000183028">
    <property type="component" value="Unassembled WGS sequence"/>
</dbReference>
<dbReference type="InterPro" id="IPR058240">
    <property type="entry name" value="rSAM_sf"/>
</dbReference>
<dbReference type="InterPro" id="IPR034457">
    <property type="entry name" value="Organic_radical-activating"/>
</dbReference>
<sequence>MKGKIHSIESFGAADGPGIRFVIFFHGCPFRCQFCHNPDTWGSMKYEEKRADELLNQALRYKTYWGSDGGITVSGGEPLMQIDFLLELFKKAKAKGVGTCIDTSGACFTNQGEYFEKFKELMNYTDLLLVDIKEINDTRHQVITGQSNKNVLKMLEYLKTIGKDVWIRHVLVPERSDYDEDLEQLDAYIQSLGDIVKRVQVLPYHTMGRYKWQELHLDYPLEGIDPPTKERVDHANEVLHTSDYRGYMK</sequence>
<dbReference type="OrthoDB" id="9782387at2"/>
<reference evidence="13" key="1">
    <citation type="submission" date="2016-10" db="EMBL/GenBank/DDBJ databases">
        <authorList>
            <person name="Varghese N."/>
        </authorList>
    </citation>
    <scope>NUCLEOTIDE SEQUENCE [LARGE SCALE GENOMIC DNA]</scope>
    <source>
        <strain evidence="13">DSM 20406</strain>
    </source>
</reference>
<dbReference type="Pfam" id="PF04055">
    <property type="entry name" value="Radical_SAM"/>
    <property type="match status" value="1"/>
</dbReference>
<dbReference type="InterPro" id="IPR007197">
    <property type="entry name" value="rSAM"/>
</dbReference>
<evidence type="ECO:0000256" key="7">
    <source>
        <dbReference type="ARBA" id="ARBA00023002"/>
    </source>
</evidence>
<comment type="cofactor">
    <cofactor evidence="10">
        <name>[4Fe-4S] cluster</name>
        <dbReference type="ChEBI" id="CHEBI:49883"/>
    </cofactor>
    <text evidence="10">Binds 1 [4Fe-4S] cluster. The cluster is coordinated with 3 cysteines and an exchangeable S-adenosyl-L-methionine.</text>
</comment>
<evidence type="ECO:0000256" key="1">
    <source>
        <dbReference type="ARBA" id="ARBA00003141"/>
    </source>
</evidence>
<dbReference type="PROSITE" id="PS51918">
    <property type="entry name" value="RADICAL_SAM"/>
    <property type="match status" value="1"/>
</dbReference>
<dbReference type="GO" id="GO:0043365">
    <property type="term" value="F:[formate-C-acetyltransferase]-activating enzyme activity"/>
    <property type="evidence" value="ECO:0007669"/>
    <property type="project" value="UniProtKB-UniRule"/>
</dbReference>
<evidence type="ECO:0000256" key="2">
    <source>
        <dbReference type="ARBA" id="ARBA00009777"/>
    </source>
</evidence>
<dbReference type="NCBIfam" id="TIGR02493">
    <property type="entry name" value="PFLA"/>
    <property type="match status" value="1"/>
</dbReference>
<keyword evidence="6 10" id="KW-0479">Metal-binding</keyword>
<dbReference type="GeneID" id="54120927"/>
<dbReference type="InterPro" id="IPR012838">
    <property type="entry name" value="PFL1_activating"/>
</dbReference>
<proteinExistence type="inferred from homology"/>
<evidence type="ECO:0000256" key="3">
    <source>
        <dbReference type="ARBA" id="ARBA00021356"/>
    </source>
</evidence>
<dbReference type="eggNOG" id="COG1180">
    <property type="taxonomic scope" value="Bacteria"/>
</dbReference>
<dbReference type="AlphaFoldDB" id="A0A1H6XNX6"/>
<dbReference type="RefSeq" id="WP_033163537.1">
    <property type="nucleotide sequence ID" value="NZ_CACVPP010000027.1"/>
</dbReference>
<evidence type="ECO:0000256" key="6">
    <source>
        <dbReference type="ARBA" id="ARBA00022723"/>
    </source>
</evidence>
<dbReference type="SFLD" id="SFLDS00029">
    <property type="entry name" value="Radical_SAM"/>
    <property type="match status" value="1"/>
</dbReference>
<keyword evidence="8 10" id="KW-0408">Iron</keyword>
<dbReference type="InterPro" id="IPR013785">
    <property type="entry name" value="Aldolase_TIM"/>
</dbReference>
<gene>
    <name evidence="12" type="ORF">SAMN04487834_10875</name>
</gene>
<keyword evidence="7 10" id="KW-0560">Oxidoreductase</keyword>
<dbReference type="PIRSF" id="PIRSF000371">
    <property type="entry name" value="PFL_act_enz"/>
    <property type="match status" value="1"/>
</dbReference>
<comment type="subcellular location">
    <subcellularLocation>
        <location evidence="10">Cytoplasm</location>
    </subcellularLocation>
</comment>
<feature type="domain" description="Radical SAM core" evidence="11">
    <location>
        <begin position="14"/>
        <end position="245"/>
    </location>
</feature>